<evidence type="ECO:0000256" key="26">
    <source>
        <dbReference type="ARBA" id="ARBA00047699"/>
    </source>
</evidence>
<dbReference type="InterPro" id="IPR002333">
    <property type="entry name" value="Lipase_hep"/>
</dbReference>
<comment type="catalytic activity">
    <reaction evidence="32">
        <text>a 1-acyl-sn-glycero-3-phosphocholine + H2O = sn-glycerol 3-phosphocholine + a fatty acid + H(+)</text>
        <dbReference type="Rhea" id="RHEA:15177"/>
        <dbReference type="ChEBI" id="CHEBI:15377"/>
        <dbReference type="ChEBI" id="CHEBI:15378"/>
        <dbReference type="ChEBI" id="CHEBI:16870"/>
        <dbReference type="ChEBI" id="CHEBI:28868"/>
        <dbReference type="ChEBI" id="CHEBI:58168"/>
        <dbReference type="EC" id="3.1.1.5"/>
    </reaction>
</comment>
<dbReference type="FunFam" id="2.60.60.20:FF:000010">
    <property type="entry name" value="hepatic triacylglycerol lipase"/>
    <property type="match status" value="1"/>
</dbReference>
<dbReference type="EC" id="3.1.1.5" evidence="6"/>
<dbReference type="InterPro" id="IPR000734">
    <property type="entry name" value="TAG_lipase"/>
</dbReference>
<evidence type="ECO:0000256" key="5">
    <source>
        <dbReference type="ARBA" id="ARBA00011738"/>
    </source>
</evidence>
<dbReference type="InterPro" id="IPR033906">
    <property type="entry name" value="Lipase_N"/>
</dbReference>
<keyword evidence="14" id="KW-0345">HDL</keyword>
<evidence type="ECO:0000256" key="10">
    <source>
        <dbReference type="ARBA" id="ARBA00022674"/>
    </source>
</evidence>
<feature type="transmembrane region" description="Helical" evidence="35">
    <location>
        <begin position="29"/>
        <end position="48"/>
    </location>
</feature>
<evidence type="ECO:0000256" key="7">
    <source>
        <dbReference type="ARBA" id="ARBA00013279"/>
    </source>
</evidence>
<evidence type="ECO:0000256" key="17">
    <source>
        <dbReference type="ARBA" id="ARBA00023098"/>
    </source>
</evidence>
<evidence type="ECO:0000313" key="37">
    <source>
        <dbReference type="EMBL" id="KAF5906560.1"/>
    </source>
</evidence>
<feature type="domain" description="PLAT" evidence="36">
    <location>
        <begin position="451"/>
        <end position="560"/>
    </location>
</feature>
<evidence type="ECO:0000256" key="32">
    <source>
        <dbReference type="ARBA" id="ARBA00049531"/>
    </source>
</evidence>
<feature type="non-terminal residue" evidence="37">
    <location>
        <position position="1"/>
    </location>
</feature>
<evidence type="ECO:0000256" key="15">
    <source>
        <dbReference type="ARBA" id="ARBA00022963"/>
    </source>
</evidence>
<evidence type="ECO:0000256" key="19">
    <source>
        <dbReference type="ARBA" id="ARBA00023180"/>
    </source>
</evidence>
<reference evidence="37" key="1">
    <citation type="submission" date="2020-07" db="EMBL/GenBank/DDBJ databases">
        <title>Clarias magur genome sequencing, assembly and annotation.</title>
        <authorList>
            <person name="Kushwaha B."/>
            <person name="Kumar R."/>
            <person name="Das P."/>
            <person name="Joshi C.G."/>
            <person name="Kumar D."/>
            <person name="Nagpure N.S."/>
            <person name="Pandey M."/>
            <person name="Agarwal S."/>
            <person name="Srivastava S."/>
            <person name="Singh M."/>
            <person name="Sahoo L."/>
            <person name="Jayasankar P."/>
            <person name="Meher P.K."/>
            <person name="Koringa P.G."/>
            <person name="Iquebal M.A."/>
            <person name="Das S.P."/>
            <person name="Bit A."/>
            <person name="Patnaik S."/>
            <person name="Patel N."/>
            <person name="Shah T.M."/>
            <person name="Hinsu A."/>
            <person name="Jena J.K."/>
        </authorList>
    </citation>
    <scope>NUCLEOTIDE SEQUENCE</scope>
    <source>
        <strain evidence="37">CIFAMagur01</strain>
        <tissue evidence="37">Testis</tissue>
    </source>
</reference>
<evidence type="ECO:0000256" key="4">
    <source>
        <dbReference type="ARBA" id="ARBA00010701"/>
    </source>
</evidence>
<evidence type="ECO:0000256" key="29">
    <source>
        <dbReference type="ARBA" id="ARBA00048386"/>
    </source>
</evidence>
<keyword evidence="16 35" id="KW-1133">Transmembrane helix</keyword>
<evidence type="ECO:0000256" key="9">
    <source>
        <dbReference type="ARBA" id="ARBA00022525"/>
    </source>
</evidence>
<comment type="catalytic activity">
    <reaction evidence="25">
        <text>1,2-dihexadecanoyl-sn-glycero-3-phosphocholine + H2O = hexadecanoyl-sn-glycero-3-phosphocholine + hexadecanoate + H(+)</text>
        <dbReference type="Rhea" id="RHEA:41384"/>
        <dbReference type="ChEBI" id="CHEBI:7896"/>
        <dbReference type="ChEBI" id="CHEBI:15377"/>
        <dbReference type="ChEBI" id="CHEBI:15378"/>
        <dbReference type="ChEBI" id="CHEBI:64563"/>
        <dbReference type="ChEBI" id="CHEBI:72999"/>
    </reaction>
    <physiologicalReaction direction="left-to-right" evidence="25">
        <dbReference type="Rhea" id="RHEA:41385"/>
    </physiologicalReaction>
</comment>
<evidence type="ECO:0000256" key="6">
    <source>
        <dbReference type="ARBA" id="ARBA00013274"/>
    </source>
</evidence>
<dbReference type="InterPro" id="IPR029058">
    <property type="entry name" value="AB_hydrolase_fold"/>
</dbReference>
<dbReference type="Proteomes" id="UP000727407">
    <property type="component" value="Unassembled WGS sequence"/>
</dbReference>
<comment type="catalytic activity">
    <reaction evidence="30">
        <text>1-hexadecanoyl-sn-glycero-3-phosphocholine + H2O = sn-glycerol 3-phosphocholine + hexadecanoate + H(+)</text>
        <dbReference type="Rhea" id="RHEA:40435"/>
        <dbReference type="ChEBI" id="CHEBI:7896"/>
        <dbReference type="ChEBI" id="CHEBI:15377"/>
        <dbReference type="ChEBI" id="CHEBI:15378"/>
        <dbReference type="ChEBI" id="CHEBI:16870"/>
        <dbReference type="ChEBI" id="CHEBI:72998"/>
    </reaction>
    <physiologicalReaction direction="left-to-right" evidence="30">
        <dbReference type="Rhea" id="RHEA:40436"/>
    </physiologicalReaction>
</comment>
<comment type="catalytic activity">
    <reaction evidence="28">
        <text>1,2-di-(9Z-octadecenoyl)-sn-glycerol + H2O = 2-(9Z-octadecenoyl)-glycerol + (9Z)-octadecenoate + H(+)</text>
        <dbReference type="Rhea" id="RHEA:38511"/>
        <dbReference type="ChEBI" id="CHEBI:15377"/>
        <dbReference type="ChEBI" id="CHEBI:15378"/>
        <dbReference type="ChEBI" id="CHEBI:30823"/>
        <dbReference type="ChEBI" id="CHEBI:52333"/>
        <dbReference type="ChEBI" id="CHEBI:73990"/>
    </reaction>
    <physiologicalReaction direction="left-to-right" evidence="28">
        <dbReference type="Rhea" id="RHEA:38512"/>
    </physiologicalReaction>
</comment>
<feature type="transmembrane region" description="Helical" evidence="35">
    <location>
        <begin position="87"/>
        <end position="106"/>
    </location>
</feature>
<dbReference type="Pfam" id="PF01477">
    <property type="entry name" value="PLAT"/>
    <property type="match status" value="1"/>
</dbReference>
<comment type="function">
    <text evidence="23">Catalyzes the hydrolysis of triglycerides and phospholipids present in circulating plasma lipoproteins, including chylomicrons, intermediate density lipoproteins (IDL), low density lipoproteins (LDL) of large size and high density lipoproteins (HDL), releasing free fatty acids (FFA) and smaller lipoprotein particles. Also exhibits lysophospholipase activity. Can hydrolyze both neutral lipid and phospholipid substrates but shows a greater binding affinity for neutral lipid substrates than phospholipid substrates. In native LDL, preferentially hydrolyzes the phosphatidylcholine species containing polyunsaturated fatty acids at sn-2 position.</text>
</comment>
<keyword evidence="17" id="KW-0443">Lipid metabolism</keyword>
<sequence>MIATAALVLGVLAILDKKNIGAPNGMEPLFIGFTILAIAVAMGLNCGCPINPARDLGPRLFTAVAGWGMEVFRAGGCWWWIPVAGPMVGGVLGAMIYLLLIELHHVQPEKTLEEKNNVKDNFPLDSVPDNEFALSMKKHYEPKSMFRMYTHGKDIEDACRVEILQAHSLQSCSFNSSHPLVIIIHGWSIDGMVESWITRLAAALKSTQKDINILVSDWMTLAQRHYPIAAQNTRVVGQEIAQLLIWLEELTQFPVSKAHLIGYSLGAHVAGFAGRNLAATGRTLGRITGLDPAGPLFEGMSSTDRLSPDDARFVDAIHTFTQQHMGLSVGIQQPVAHYDFYPNGGSFQPGCHLHFQNLYSHLSQYGLMGFEQTVKCAHERAVHLFIDSLLNRDKQITAYKCRDNAAFDKGICLDCRKNRCNTLGYDIKKVRTSTSKRLFLKTRSLMPYKLYHFQFRIQLSTQFEKIDPSLTIKLTGTLGESETLPITVVKELSGSKTYTFLITMDTDIGDLMMLHVAWEADALWTNMWSKMKNIMPWGSKEDRQQITIGKIRVKAGETQQ</sequence>
<accession>A0A8J4UZ23</accession>
<keyword evidence="12" id="KW-0732">Signal</keyword>
<dbReference type="SUPFAM" id="SSF49723">
    <property type="entry name" value="Lipase/lipooxygenase domain (PLAT/LH2 domain)"/>
    <property type="match status" value="1"/>
</dbReference>
<dbReference type="Gene3D" id="1.20.1080.10">
    <property type="entry name" value="Glycerol uptake facilitator protein"/>
    <property type="match status" value="1"/>
</dbReference>
<comment type="subcellular location">
    <subcellularLocation>
        <location evidence="2">Membrane</location>
        <topology evidence="2">Multi-pass membrane protein</topology>
    </subcellularLocation>
    <subcellularLocation>
        <location evidence="3">Secreted</location>
    </subcellularLocation>
</comment>
<evidence type="ECO:0000256" key="30">
    <source>
        <dbReference type="ARBA" id="ARBA00048656"/>
    </source>
</evidence>
<evidence type="ECO:0000256" key="34">
    <source>
        <dbReference type="RuleBase" id="RU004262"/>
    </source>
</evidence>
<dbReference type="FunFam" id="3.40.50.1820:FF:000441">
    <property type="entry name" value="Lipoprotein lipase"/>
    <property type="match status" value="1"/>
</dbReference>
<dbReference type="CDD" id="cd00707">
    <property type="entry name" value="Pancreat_lipase_like"/>
    <property type="match status" value="1"/>
</dbReference>
<evidence type="ECO:0000256" key="27">
    <source>
        <dbReference type="ARBA" id="ARBA00048377"/>
    </source>
</evidence>
<dbReference type="InterPro" id="IPR013818">
    <property type="entry name" value="Lipase"/>
</dbReference>
<dbReference type="PRINTS" id="PR00824">
    <property type="entry name" value="HEPLIPASE"/>
</dbReference>
<evidence type="ECO:0000256" key="14">
    <source>
        <dbReference type="ARBA" id="ARBA00022850"/>
    </source>
</evidence>
<dbReference type="PROSITE" id="PS50095">
    <property type="entry name" value="PLAT"/>
    <property type="match status" value="1"/>
</dbReference>
<keyword evidence="13" id="KW-0378">Hydrolase</keyword>
<dbReference type="SUPFAM" id="SSF53474">
    <property type="entry name" value="alpha/beta-Hydrolases"/>
    <property type="match status" value="1"/>
</dbReference>
<dbReference type="GO" id="GO:0034364">
    <property type="term" value="C:high-density lipoprotein particle"/>
    <property type="evidence" value="ECO:0007669"/>
    <property type="project" value="UniProtKB-KW"/>
</dbReference>
<keyword evidence="15" id="KW-0442">Lipid degradation</keyword>
<dbReference type="Gene3D" id="2.60.60.20">
    <property type="entry name" value="PLAT/LH2 domain"/>
    <property type="match status" value="1"/>
</dbReference>
<keyword evidence="9" id="KW-0964">Secreted</keyword>
<proteinExistence type="inferred from homology"/>
<dbReference type="GO" id="GO:0004465">
    <property type="term" value="F:lipoprotein lipase activity"/>
    <property type="evidence" value="ECO:0007669"/>
    <property type="project" value="TreeGrafter"/>
</dbReference>
<dbReference type="Gene3D" id="3.40.50.1820">
    <property type="entry name" value="alpha/beta hydrolase"/>
    <property type="match status" value="1"/>
</dbReference>
<comment type="catalytic activity">
    <reaction evidence="1">
        <text>a triacylglycerol + H2O = a diacylglycerol + a fatty acid + H(+)</text>
        <dbReference type="Rhea" id="RHEA:12044"/>
        <dbReference type="ChEBI" id="CHEBI:15377"/>
        <dbReference type="ChEBI" id="CHEBI:15378"/>
        <dbReference type="ChEBI" id="CHEBI:17855"/>
        <dbReference type="ChEBI" id="CHEBI:18035"/>
        <dbReference type="ChEBI" id="CHEBI:28868"/>
        <dbReference type="EC" id="3.1.1.3"/>
    </reaction>
</comment>
<evidence type="ECO:0000256" key="28">
    <source>
        <dbReference type="ARBA" id="ARBA00048382"/>
    </source>
</evidence>
<evidence type="ECO:0000256" key="20">
    <source>
        <dbReference type="ARBA" id="ARBA00029723"/>
    </source>
</evidence>
<comment type="catalytic activity">
    <reaction evidence="31">
        <text>1,2,3-tri-(9Z-octadecenoyl)-glycerol + H2O = 2,3-di-(9Z)-octadecenoyl-sn-glycerol + (9Z)-octadecenoate + H(+)</text>
        <dbReference type="Rhea" id="RHEA:38391"/>
        <dbReference type="ChEBI" id="CHEBI:15377"/>
        <dbReference type="ChEBI" id="CHEBI:15378"/>
        <dbReference type="ChEBI" id="CHEBI:30823"/>
        <dbReference type="ChEBI" id="CHEBI:53753"/>
        <dbReference type="ChEBI" id="CHEBI:75824"/>
    </reaction>
    <physiologicalReaction direction="left-to-right" evidence="31">
        <dbReference type="Rhea" id="RHEA:38392"/>
    </physiologicalReaction>
</comment>
<evidence type="ECO:0000256" key="3">
    <source>
        <dbReference type="ARBA" id="ARBA00004613"/>
    </source>
</evidence>
<evidence type="ECO:0000256" key="24">
    <source>
        <dbReference type="ARBA" id="ARBA00047643"/>
    </source>
</evidence>
<comment type="caution">
    <text evidence="33">Lacks conserved residue(s) required for the propagation of feature annotation.</text>
</comment>
<dbReference type="PRINTS" id="PR00821">
    <property type="entry name" value="TAGLIPASE"/>
</dbReference>
<evidence type="ECO:0000256" key="11">
    <source>
        <dbReference type="ARBA" id="ARBA00022692"/>
    </source>
</evidence>
<keyword evidence="18 35" id="KW-0472">Membrane</keyword>
<evidence type="ECO:0000256" key="1">
    <source>
        <dbReference type="ARBA" id="ARBA00001024"/>
    </source>
</evidence>
<keyword evidence="11 35" id="KW-0812">Transmembrane</keyword>
<name>A0A8J4UZ23_CLAMG</name>
<protein>
    <recommendedName>
        <fullName evidence="8">Hepatic triacylglycerol lipase</fullName>
        <ecNumber evidence="7">3.1.1.3</ecNumber>
        <ecNumber evidence="6">3.1.1.5</ecNumber>
    </recommendedName>
    <alternativeName>
        <fullName evidence="21">Lipase member C</fullName>
    </alternativeName>
    <alternativeName>
        <fullName evidence="20">Lysophospholipase</fullName>
    </alternativeName>
    <alternativeName>
        <fullName evidence="22">Phospholipase A1</fullName>
    </alternativeName>
</protein>
<keyword evidence="10" id="KW-0358">Heparin-binding</keyword>
<dbReference type="GO" id="GO:0016042">
    <property type="term" value="P:lipid catabolic process"/>
    <property type="evidence" value="ECO:0007669"/>
    <property type="project" value="UniProtKB-KW"/>
</dbReference>
<evidence type="ECO:0000256" key="22">
    <source>
        <dbReference type="ARBA" id="ARBA00031180"/>
    </source>
</evidence>
<evidence type="ECO:0000256" key="25">
    <source>
        <dbReference type="ARBA" id="ARBA00047668"/>
    </source>
</evidence>
<dbReference type="GO" id="GO:0034185">
    <property type="term" value="F:apolipoprotein binding"/>
    <property type="evidence" value="ECO:0007669"/>
    <property type="project" value="TreeGrafter"/>
</dbReference>
<comment type="catalytic activity">
    <reaction evidence="29">
        <text>1,2,3-tri-(9Z-octadecenoyl)-glycerol + H2O = di-(9Z)-octadecenoylglycerol + (9Z)-octadecenoate + H(+)</text>
        <dbReference type="Rhea" id="RHEA:38575"/>
        <dbReference type="ChEBI" id="CHEBI:15377"/>
        <dbReference type="ChEBI" id="CHEBI:15378"/>
        <dbReference type="ChEBI" id="CHEBI:30823"/>
        <dbReference type="ChEBI" id="CHEBI:53753"/>
        <dbReference type="ChEBI" id="CHEBI:75945"/>
    </reaction>
    <physiologicalReaction direction="left-to-right" evidence="29">
        <dbReference type="Rhea" id="RHEA:38576"/>
    </physiologicalReaction>
</comment>
<evidence type="ECO:0000256" key="2">
    <source>
        <dbReference type="ARBA" id="ARBA00004141"/>
    </source>
</evidence>
<evidence type="ECO:0000256" key="31">
    <source>
        <dbReference type="ARBA" id="ARBA00049452"/>
    </source>
</evidence>
<dbReference type="InterPro" id="IPR001024">
    <property type="entry name" value="PLAT/LH2_dom"/>
</dbReference>
<evidence type="ECO:0000313" key="38">
    <source>
        <dbReference type="Proteomes" id="UP000727407"/>
    </source>
</evidence>
<keyword evidence="38" id="KW-1185">Reference proteome</keyword>
<evidence type="ECO:0000256" key="33">
    <source>
        <dbReference type="PROSITE-ProRule" id="PRU00152"/>
    </source>
</evidence>
<dbReference type="EMBL" id="QNUK01000031">
    <property type="protein sequence ID" value="KAF5906560.1"/>
    <property type="molecule type" value="Genomic_DNA"/>
</dbReference>
<dbReference type="InterPro" id="IPR000425">
    <property type="entry name" value="MIP"/>
</dbReference>
<dbReference type="GO" id="GO:0004622">
    <property type="term" value="F:phosphatidylcholine lysophospholipase activity"/>
    <property type="evidence" value="ECO:0007669"/>
    <property type="project" value="UniProtKB-EC"/>
</dbReference>
<dbReference type="GO" id="GO:0016020">
    <property type="term" value="C:membrane"/>
    <property type="evidence" value="ECO:0007669"/>
    <property type="project" value="UniProtKB-SubCell"/>
</dbReference>
<comment type="catalytic activity">
    <reaction evidence="26">
        <text>1,3-di-(9Z-octadecenoyl)-glycerol + H2O = 3-(9Z-octadecenoyl)-sn-glycerol + (9Z)-octadecenoate + H(+)</text>
        <dbReference type="Rhea" id="RHEA:38651"/>
        <dbReference type="ChEBI" id="CHEBI:15377"/>
        <dbReference type="ChEBI" id="CHEBI:15378"/>
        <dbReference type="ChEBI" id="CHEBI:30823"/>
        <dbReference type="ChEBI" id="CHEBI:75735"/>
        <dbReference type="ChEBI" id="CHEBI:75938"/>
    </reaction>
    <physiologicalReaction direction="left-to-right" evidence="26">
        <dbReference type="Rhea" id="RHEA:38652"/>
    </physiologicalReaction>
</comment>
<dbReference type="PANTHER" id="PTHR11610">
    <property type="entry name" value="LIPASE"/>
    <property type="match status" value="1"/>
</dbReference>
<evidence type="ECO:0000256" key="12">
    <source>
        <dbReference type="ARBA" id="ARBA00022729"/>
    </source>
</evidence>
<dbReference type="GO" id="GO:0015267">
    <property type="term" value="F:channel activity"/>
    <property type="evidence" value="ECO:0007669"/>
    <property type="project" value="InterPro"/>
</dbReference>
<evidence type="ECO:0000259" key="36">
    <source>
        <dbReference type="PROSITE" id="PS50095"/>
    </source>
</evidence>
<dbReference type="Pfam" id="PF00151">
    <property type="entry name" value="Lipase"/>
    <property type="match status" value="1"/>
</dbReference>
<evidence type="ECO:0000256" key="21">
    <source>
        <dbReference type="ARBA" id="ARBA00030539"/>
    </source>
</evidence>
<evidence type="ECO:0000256" key="23">
    <source>
        <dbReference type="ARBA" id="ARBA00045615"/>
    </source>
</evidence>
<comment type="caution">
    <text evidence="37">The sequence shown here is derived from an EMBL/GenBank/DDBJ whole genome shotgun (WGS) entry which is preliminary data.</text>
</comment>
<evidence type="ECO:0000256" key="16">
    <source>
        <dbReference type="ARBA" id="ARBA00022989"/>
    </source>
</evidence>
<comment type="subunit">
    <text evidence="5">Homodimer.</text>
</comment>
<dbReference type="PANTHER" id="PTHR11610:SF2">
    <property type="entry name" value="HEPATIC TRIACYLGLYCEROL LIPASE"/>
    <property type="match status" value="1"/>
</dbReference>
<dbReference type="EC" id="3.1.1.3" evidence="7"/>
<organism evidence="37 38">
    <name type="scientific">Clarias magur</name>
    <name type="common">Asian catfish</name>
    <name type="synonym">Macropteronotus magur</name>
    <dbReference type="NCBI Taxonomy" id="1594786"/>
    <lineage>
        <taxon>Eukaryota</taxon>
        <taxon>Metazoa</taxon>
        <taxon>Chordata</taxon>
        <taxon>Craniata</taxon>
        <taxon>Vertebrata</taxon>
        <taxon>Euteleostomi</taxon>
        <taxon>Actinopterygii</taxon>
        <taxon>Neopterygii</taxon>
        <taxon>Teleostei</taxon>
        <taxon>Ostariophysi</taxon>
        <taxon>Siluriformes</taxon>
        <taxon>Clariidae</taxon>
        <taxon>Clarias</taxon>
    </lineage>
</organism>
<evidence type="ECO:0000256" key="35">
    <source>
        <dbReference type="SAM" id="Phobius"/>
    </source>
</evidence>
<keyword evidence="19" id="KW-0325">Glycoprotein</keyword>
<comment type="catalytic activity">
    <reaction evidence="27">
        <text>1,2,3-tributanoylglycerol + H2O = dibutanoylglycerol + butanoate + H(+)</text>
        <dbReference type="Rhea" id="RHEA:40475"/>
        <dbReference type="ChEBI" id="CHEBI:15377"/>
        <dbReference type="ChEBI" id="CHEBI:15378"/>
        <dbReference type="ChEBI" id="CHEBI:17968"/>
        <dbReference type="ChEBI" id="CHEBI:35020"/>
        <dbReference type="ChEBI" id="CHEBI:76478"/>
    </reaction>
    <physiologicalReaction direction="left-to-right" evidence="27">
        <dbReference type="Rhea" id="RHEA:40476"/>
    </physiologicalReaction>
</comment>
<dbReference type="InterPro" id="IPR023271">
    <property type="entry name" value="Aquaporin-like"/>
</dbReference>
<dbReference type="SUPFAM" id="SSF81338">
    <property type="entry name" value="Aquaporin-like"/>
    <property type="match status" value="1"/>
</dbReference>
<dbReference type="Pfam" id="PF00230">
    <property type="entry name" value="MIP"/>
    <property type="match status" value="1"/>
</dbReference>
<comment type="similarity">
    <text evidence="4 34">Belongs to the AB hydrolase superfamily. Lipase family.</text>
</comment>
<evidence type="ECO:0000256" key="18">
    <source>
        <dbReference type="ARBA" id="ARBA00023136"/>
    </source>
</evidence>
<evidence type="ECO:0000256" key="13">
    <source>
        <dbReference type="ARBA" id="ARBA00022801"/>
    </source>
</evidence>
<dbReference type="OrthoDB" id="199913at2759"/>
<evidence type="ECO:0000256" key="8">
    <source>
        <dbReference type="ARBA" id="ARBA00019624"/>
    </source>
</evidence>
<dbReference type="AlphaFoldDB" id="A0A8J4UZ23"/>
<dbReference type="GO" id="GO:0008201">
    <property type="term" value="F:heparin binding"/>
    <property type="evidence" value="ECO:0007669"/>
    <property type="project" value="UniProtKB-KW"/>
</dbReference>
<comment type="catalytic activity">
    <reaction evidence="24">
        <text>1,2-di-(9Z-octadecenoyl)-sn-glycero-3-phosphocholine + H2O = (9Z-octadecenoyl)-sn-glycero-3-phosphocholine + (9Z)-octadecenoate + H(+)</text>
        <dbReference type="Rhea" id="RHEA:38699"/>
        <dbReference type="ChEBI" id="CHEBI:15377"/>
        <dbReference type="ChEBI" id="CHEBI:15378"/>
        <dbReference type="ChEBI" id="CHEBI:30823"/>
        <dbReference type="ChEBI" id="CHEBI:74669"/>
        <dbReference type="ChEBI" id="CHEBI:76083"/>
    </reaction>
    <physiologicalReaction direction="left-to-right" evidence="24">
        <dbReference type="Rhea" id="RHEA:38700"/>
    </physiologicalReaction>
</comment>
<dbReference type="InterPro" id="IPR036392">
    <property type="entry name" value="PLAT/LH2_dom_sf"/>
</dbReference>
<gene>
    <name evidence="37" type="primary">lipca</name>
    <name evidence="37" type="ORF">DAT39_003707</name>
</gene>